<dbReference type="InterPro" id="IPR003594">
    <property type="entry name" value="HATPase_dom"/>
</dbReference>
<organism evidence="17 18">
    <name type="scientific">Evansella alkalicola</name>
    <dbReference type="NCBI Taxonomy" id="745819"/>
    <lineage>
        <taxon>Bacteria</taxon>
        <taxon>Bacillati</taxon>
        <taxon>Bacillota</taxon>
        <taxon>Bacilli</taxon>
        <taxon>Bacillales</taxon>
        <taxon>Bacillaceae</taxon>
        <taxon>Evansella</taxon>
    </lineage>
</organism>
<name>A0ABS6JXG4_9BACI</name>
<dbReference type="InterPro" id="IPR005467">
    <property type="entry name" value="His_kinase_dom"/>
</dbReference>
<evidence type="ECO:0000256" key="8">
    <source>
        <dbReference type="ARBA" id="ARBA00022741"/>
    </source>
</evidence>
<evidence type="ECO:0000256" key="6">
    <source>
        <dbReference type="ARBA" id="ARBA00022679"/>
    </source>
</evidence>
<dbReference type="PANTHER" id="PTHR24421">
    <property type="entry name" value="NITRATE/NITRITE SENSOR PROTEIN NARX-RELATED"/>
    <property type="match status" value="1"/>
</dbReference>
<dbReference type="GO" id="GO:0016301">
    <property type="term" value="F:kinase activity"/>
    <property type="evidence" value="ECO:0007669"/>
    <property type="project" value="UniProtKB-KW"/>
</dbReference>
<evidence type="ECO:0000256" key="9">
    <source>
        <dbReference type="ARBA" id="ARBA00022777"/>
    </source>
</evidence>
<dbReference type="CDD" id="cd16917">
    <property type="entry name" value="HATPase_UhpB-NarQ-NarX-like"/>
    <property type="match status" value="1"/>
</dbReference>
<evidence type="ECO:0000313" key="18">
    <source>
        <dbReference type="Proteomes" id="UP000790580"/>
    </source>
</evidence>
<keyword evidence="12" id="KW-0902">Two-component regulatory system</keyword>
<evidence type="ECO:0000259" key="15">
    <source>
        <dbReference type="PROSITE" id="PS50109"/>
    </source>
</evidence>
<dbReference type="PROSITE" id="PS50109">
    <property type="entry name" value="HIS_KIN"/>
    <property type="match status" value="1"/>
</dbReference>
<evidence type="ECO:0000256" key="1">
    <source>
        <dbReference type="ARBA" id="ARBA00000085"/>
    </source>
</evidence>
<dbReference type="Gene3D" id="1.20.5.1930">
    <property type="match status" value="1"/>
</dbReference>
<evidence type="ECO:0000256" key="13">
    <source>
        <dbReference type="ARBA" id="ARBA00023136"/>
    </source>
</evidence>
<protein>
    <recommendedName>
        <fullName evidence="3">histidine kinase</fullName>
        <ecNumber evidence="3">2.7.13.3</ecNumber>
    </recommendedName>
</protein>
<gene>
    <name evidence="17" type="ORF">KS407_10180</name>
</gene>
<keyword evidence="18" id="KW-1185">Reference proteome</keyword>
<evidence type="ECO:0000256" key="11">
    <source>
        <dbReference type="ARBA" id="ARBA00022989"/>
    </source>
</evidence>
<evidence type="ECO:0000256" key="2">
    <source>
        <dbReference type="ARBA" id="ARBA00004651"/>
    </source>
</evidence>
<keyword evidence="10" id="KW-0067">ATP-binding</keyword>
<dbReference type="InterPro" id="IPR003660">
    <property type="entry name" value="HAMP_dom"/>
</dbReference>
<dbReference type="Proteomes" id="UP000790580">
    <property type="component" value="Unassembled WGS sequence"/>
</dbReference>
<dbReference type="PANTHER" id="PTHR24421:SF37">
    <property type="entry name" value="SENSOR HISTIDINE KINASE NARS"/>
    <property type="match status" value="1"/>
</dbReference>
<dbReference type="RefSeq" id="WP_088075975.1">
    <property type="nucleotide sequence ID" value="NZ_JAHQCR010000045.1"/>
</dbReference>
<keyword evidence="6" id="KW-0808">Transferase</keyword>
<comment type="subcellular location">
    <subcellularLocation>
        <location evidence="2">Cell membrane</location>
        <topology evidence="2">Multi-pass membrane protein</topology>
    </subcellularLocation>
</comment>
<dbReference type="InterPro" id="IPR050482">
    <property type="entry name" value="Sensor_HK_TwoCompSys"/>
</dbReference>
<comment type="catalytic activity">
    <reaction evidence="1">
        <text>ATP + protein L-histidine = ADP + protein N-phospho-L-histidine.</text>
        <dbReference type="EC" id="2.7.13.3"/>
    </reaction>
</comment>
<dbReference type="SMART" id="SM00387">
    <property type="entry name" value="HATPase_c"/>
    <property type="match status" value="1"/>
</dbReference>
<dbReference type="Pfam" id="PF07730">
    <property type="entry name" value="HisKA_3"/>
    <property type="match status" value="1"/>
</dbReference>
<evidence type="ECO:0000256" key="7">
    <source>
        <dbReference type="ARBA" id="ARBA00022692"/>
    </source>
</evidence>
<evidence type="ECO:0000256" key="5">
    <source>
        <dbReference type="ARBA" id="ARBA00022553"/>
    </source>
</evidence>
<dbReference type="SUPFAM" id="SSF55874">
    <property type="entry name" value="ATPase domain of HSP90 chaperone/DNA topoisomerase II/histidine kinase"/>
    <property type="match status" value="1"/>
</dbReference>
<feature type="transmembrane region" description="Helical" evidence="14">
    <location>
        <begin position="76"/>
        <end position="97"/>
    </location>
</feature>
<dbReference type="InterPro" id="IPR011712">
    <property type="entry name" value="Sig_transdc_His_kin_sub3_dim/P"/>
</dbReference>
<feature type="domain" description="HAMP" evidence="16">
    <location>
        <begin position="103"/>
        <end position="155"/>
    </location>
</feature>
<reference evidence="17 18" key="1">
    <citation type="submission" date="2021-06" db="EMBL/GenBank/DDBJ databases">
        <title>Bacillus sp. RD4P76, an endophyte from a halophyte.</title>
        <authorList>
            <person name="Sun J.-Q."/>
        </authorList>
    </citation>
    <scope>NUCLEOTIDE SEQUENCE [LARGE SCALE GENOMIC DNA]</scope>
    <source>
        <strain evidence="17 18">JCM 17098</strain>
    </source>
</reference>
<keyword evidence="7 14" id="KW-0812">Transmembrane</keyword>
<keyword evidence="9 17" id="KW-0418">Kinase</keyword>
<dbReference type="InterPro" id="IPR036890">
    <property type="entry name" value="HATPase_C_sf"/>
</dbReference>
<dbReference type="EMBL" id="JAHQCR010000045">
    <property type="protein sequence ID" value="MBU9721800.1"/>
    <property type="molecule type" value="Genomic_DNA"/>
</dbReference>
<proteinExistence type="predicted"/>
<keyword evidence="4" id="KW-1003">Cell membrane</keyword>
<evidence type="ECO:0000256" key="14">
    <source>
        <dbReference type="SAM" id="Phobius"/>
    </source>
</evidence>
<evidence type="ECO:0000256" key="3">
    <source>
        <dbReference type="ARBA" id="ARBA00012438"/>
    </source>
</evidence>
<sequence length="391" mass="44514">MVNTSHHVSNQKKDIKQGSEKRNRGLKGILWELLGLQVKITVIAFTITIILLFIMYSFFADNISSPYISSELNTQPVIYGLILLSIAIIYLGTAWFFTYSYGASLKRTITQLIHQIKQFQMGSLRKIESIQRGDELGKLSEQLNALTDDVEQQIVSMRRVLNENAQLISEAERAASLEERRKLARDLHDAVSQELFAVSMSLGAMPRLLDKKPEKVKPLFQQIEKMVHHSQQELRALIMHLRPVTLDGKGLNQAMDTLFNELKIKHPNLDVVWELQHFPPLDPGVEEQLFRVLQEGISNSLRHGNPEKIHFSYSNKGDRLLLVLEDDGVGFDMEELKSKQNVSYGLRSMKERIVELGGHFSILSYPNKGTKLEIRIPIVNSEKSGEAEVDE</sequence>
<evidence type="ECO:0000256" key="10">
    <source>
        <dbReference type="ARBA" id="ARBA00022840"/>
    </source>
</evidence>
<evidence type="ECO:0000313" key="17">
    <source>
        <dbReference type="EMBL" id="MBU9721800.1"/>
    </source>
</evidence>
<feature type="transmembrane region" description="Helical" evidence="14">
    <location>
        <begin position="29"/>
        <end position="56"/>
    </location>
</feature>
<evidence type="ECO:0000259" key="16">
    <source>
        <dbReference type="PROSITE" id="PS50885"/>
    </source>
</evidence>
<dbReference type="Gene3D" id="6.10.340.10">
    <property type="match status" value="1"/>
</dbReference>
<keyword evidence="5" id="KW-0597">Phosphoprotein</keyword>
<dbReference type="EC" id="2.7.13.3" evidence="3"/>
<accession>A0ABS6JXG4</accession>
<evidence type="ECO:0000256" key="12">
    <source>
        <dbReference type="ARBA" id="ARBA00023012"/>
    </source>
</evidence>
<keyword evidence="8" id="KW-0547">Nucleotide-binding</keyword>
<dbReference type="PROSITE" id="PS50885">
    <property type="entry name" value="HAMP"/>
    <property type="match status" value="1"/>
</dbReference>
<keyword evidence="13 14" id="KW-0472">Membrane</keyword>
<feature type="domain" description="Histidine kinase" evidence="15">
    <location>
        <begin position="190"/>
        <end position="380"/>
    </location>
</feature>
<dbReference type="Gene3D" id="3.30.565.10">
    <property type="entry name" value="Histidine kinase-like ATPase, C-terminal domain"/>
    <property type="match status" value="1"/>
</dbReference>
<keyword evidence="11 14" id="KW-1133">Transmembrane helix</keyword>
<evidence type="ECO:0000256" key="4">
    <source>
        <dbReference type="ARBA" id="ARBA00022475"/>
    </source>
</evidence>
<dbReference type="Pfam" id="PF02518">
    <property type="entry name" value="HATPase_c"/>
    <property type="match status" value="1"/>
</dbReference>
<comment type="caution">
    <text evidence="17">The sequence shown here is derived from an EMBL/GenBank/DDBJ whole genome shotgun (WGS) entry which is preliminary data.</text>
</comment>